<keyword evidence="2" id="KW-1185">Reference proteome</keyword>
<dbReference type="KEGG" id="aoy:EOV40_009955"/>
<organism evidence="1 2">
    <name type="scientific">Acetobacter oryzoeni</name>
    <dbReference type="NCBI Taxonomy" id="2500548"/>
    <lineage>
        <taxon>Bacteria</taxon>
        <taxon>Pseudomonadati</taxon>
        <taxon>Pseudomonadota</taxon>
        <taxon>Alphaproteobacteria</taxon>
        <taxon>Acetobacterales</taxon>
        <taxon>Acetobacteraceae</taxon>
        <taxon>Acetobacter</taxon>
    </lineage>
</organism>
<reference evidence="1 2" key="1">
    <citation type="submission" date="2019-08" db="EMBL/GenBank/DDBJ databases">
        <title>Acetobacter oryzioeni sp. nov., isolated from Korean rice wine vinegar.</title>
        <authorList>
            <person name="Baek J.H."/>
            <person name="Kim K.H."/>
            <person name="Jeon C.O."/>
            <person name="Han D.M."/>
        </authorList>
    </citation>
    <scope>NUCLEOTIDE SEQUENCE [LARGE SCALE GENOMIC DNA]</scope>
    <source>
        <strain evidence="1 2">B6</strain>
    </source>
</reference>
<dbReference type="Proteomes" id="UP000287027">
    <property type="component" value="Chromosome"/>
</dbReference>
<accession>A0A5B9GJN6</accession>
<name>A0A5B9GJN6_9PROT</name>
<proteinExistence type="predicted"/>
<sequence length="60" mass="6540">MSELENNTTVSVSVRPDGMIVTNFNLNDQVVVFTQNAAGAHRYACDLLDALAEVQSRDAK</sequence>
<gene>
    <name evidence="1" type="ORF">EOV40_009955</name>
</gene>
<evidence type="ECO:0000313" key="1">
    <source>
        <dbReference type="EMBL" id="QEE85997.1"/>
    </source>
</evidence>
<dbReference type="RefSeq" id="WP_128105835.1">
    <property type="nucleotide sequence ID" value="NZ_CP042808.1"/>
</dbReference>
<dbReference type="AlphaFoldDB" id="A0A5B9GJN6"/>
<evidence type="ECO:0000313" key="2">
    <source>
        <dbReference type="Proteomes" id="UP000287027"/>
    </source>
</evidence>
<protein>
    <submittedName>
        <fullName evidence="1">Uncharacterized protein</fullName>
    </submittedName>
</protein>
<dbReference type="EMBL" id="CP042808">
    <property type="protein sequence ID" value="QEE85997.1"/>
    <property type="molecule type" value="Genomic_DNA"/>
</dbReference>